<evidence type="ECO:0000313" key="2">
    <source>
        <dbReference type="EMBL" id="MDW5596991.1"/>
    </source>
</evidence>
<gene>
    <name evidence="2" type="ORF">R7226_21770</name>
</gene>
<organism evidence="2 3">
    <name type="scientific">Conexibacter stalactiti</name>
    <dbReference type="NCBI Taxonomy" id="1940611"/>
    <lineage>
        <taxon>Bacteria</taxon>
        <taxon>Bacillati</taxon>
        <taxon>Actinomycetota</taxon>
        <taxon>Thermoleophilia</taxon>
        <taxon>Solirubrobacterales</taxon>
        <taxon>Conexibacteraceae</taxon>
        <taxon>Conexibacter</taxon>
    </lineage>
</organism>
<feature type="domain" description="Beta-lactamase class A catalytic" evidence="1">
    <location>
        <begin position="14"/>
        <end position="238"/>
    </location>
</feature>
<dbReference type="InterPro" id="IPR012338">
    <property type="entry name" value="Beta-lactam/transpept-like"/>
</dbReference>
<accession>A0ABU4HUK5</accession>
<dbReference type="Gene3D" id="3.40.710.10">
    <property type="entry name" value="DD-peptidase/beta-lactamase superfamily"/>
    <property type="match status" value="1"/>
</dbReference>
<name>A0ABU4HUK5_9ACTN</name>
<evidence type="ECO:0000313" key="3">
    <source>
        <dbReference type="Proteomes" id="UP001284601"/>
    </source>
</evidence>
<reference evidence="3" key="1">
    <citation type="submission" date="2023-07" db="EMBL/GenBank/DDBJ databases">
        <title>Conexibacter stalactiti sp. nov., isolated from stalactites in a lava cave and emended description of the genus Conexibacter.</title>
        <authorList>
            <person name="Lee S.D."/>
        </authorList>
    </citation>
    <scope>NUCLEOTIDE SEQUENCE [LARGE SCALE GENOMIC DNA]</scope>
    <source>
        <strain evidence="3">KCTC 39840</strain>
    </source>
</reference>
<dbReference type="InterPro" id="IPR000871">
    <property type="entry name" value="Beta-lactam_class-A"/>
</dbReference>
<evidence type="ECO:0000259" key="1">
    <source>
        <dbReference type="Pfam" id="PF13354"/>
    </source>
</evidence>
<dbReference type="PANTHER" id="PTHR35333:SF5">
    <property type="entry name" value="CONSERVED LIPOPROTEIN LPQF-RELATED"/>
    <property type="match status" value="1"/>
</dbReference>
<sequence>MEETCRRQPFHTGWQLHDLRGGAVVGARAEQPVPAASTRKVAILVAALAAARAGRLSLTDMVTIDGRFRDQIHSGLVQHLDGPLTLSLRDLLVLMIAISDNLATAHVVERVGLDAVGELCAAAGLRDTHHRHALIPALAPDHPVDATNATTPADQARLLRLILDGAGDADAAALLACRPEDCALALDLLRRQQHHAWLPGHLPPGTVVAHKPGIGWRDVSDAGIVYADGEPAFLLSVYVDELPAELPGGLPALPGGREHIARLTRLCWDELVASAGPTREEQR</sequence>
<proteinExistence type="predicted"/>
<dbReference type="RefSeq" id="WP_318599427.1">
    <property type="nucleotide sequence ID" value="NZ_JAWSTH010000071.1"/>
</dbReference>
<protein>
    <submittedName>
        <fullName evidence="2">Serine hydrolase</fullName>
    </submittedName>
</protein>
<dbReference type="EMBL" id="JAWSTH010000071">
    <property type="protein sequence ID" value="MDW5596991.1"/>
    <property type="molecule type" value="Genomic_DNA"/>
</dbReference>
<dbReference type="InterPro" id="IPR045155">
    <property type="entry name" value="Beta-lactam_cat"/>
</dbReference>
<dbReference type="Pfam" id="PF13354">
    <property type="entry name" value="Beta-lactamase2"/>
    <property type="match status" value="1"/>
</dbReference>
<keyword evidence="3" id="KW-1185">Reference proteome</keyword>
<comment type="caution">
    <text evidence="2">The sequence shown here is derived from an EMBL/GenBank/DDBJ whole genome shotgun (WGS) entry which is preliminary data.</text>
</comment>
<keyword evidence="2" id="KW-0378">Hydrolase</keyword>
<dbReference type="GO" id="GO:0016787">
    <property type="term" value="F:hydrolase activity"/>
    <property type="evidence" value="ECO:0007669"/>
    <property type="project" value="UniProtKB-KW"/>
</dbReference>
<dbReference type="SUPFAM" id="SSF56601">
    <property type="entry name" value="beta-lactamase/transpeptidase-like"/>
    <property type="match status" value="1"/>
</dbReference>
<dbReference type="PANTHER" id="PTHR35333">
    <property type="entry name" value="BETA-LACTAMASE"/>
    <property type="match status" value="1"/>
</dbReference>
<dbReference type="Proteomes" id="UP001284601">
    <property type="component" value="Unassembled WGS sequence"/>
</dbReference>